<reference evidence="1 2" key="1">
    <citation type="submission" date="2019-07" db="EMBL/GenBank/DDBJ databases">
        <authorList>
            <person name="Zhu P."/>
        </authorList>
    </citation>
    <scope>NUCLEOTIDE SEQUENCE [LARGE SCALE GENOMIC DNA]</scope>
    <source>
        <strain evidence="1 2">SSL-25</strain>
    </source>
</reference>
<proteinExistence type="predicted"/>
<evidence type="ECO:0000313" key="1">
    <source>
        <dbReference type="EMBL" id="QDY81036.1"/>
    </source>
</evidence>
<accession>A0A5B8JHN9</accession>
<evidence type="ECO:0000313" key="2">
    <source>
        <dbReference type="Proteomes" id="UP000320580"/>
    </source>
</evidence>
<keyword evidence="2" id="KW-1185">Reference proteome</keyword>
<dbReference type="OrthoDB" id="3215846at2"/>
<gene>
    <name evidence="1" type="ORF">FQU76_14905</name>
</gene>
<dbReference type="InterPro" id="IPR021373">
    <property type="entry name" value="DUF2993"/>
</dbReference>
<dbReference type="AlphaFoldDB" id="A0A5B8JHN9"/>
<dbReference type="EMBL" id="CP042266">
    <property type="protein sequence ID" value="QDY81036.1"/>
    <property type="molecule type" value="Genomic_DNA"/>
</dbReference>
<name>A0A5B8JHN9_9ACTN</name>
<dbReference type="Proteomes" id="UP000320580">
    <property type="component" value="Chromosome"/>
</dbReference>
<protein>
    <submittedName>
        <fullName evidence="1">DUF2993 domain-containing protein</fullName>
    </submittedName>
</protein>
<sequence length="240" mass="25272">MIIVVVFGGLFVAADRIAVNMAESEVADRVRSSQGLTGTPSVSIKGFPFLTQVFSKELDGVDVGLKTVTATADGRPVNITEVRAELSNVKINSDFSSAVADTADGSGRVSYEDLTRAAPQGATVAYAGPERAAKGQVKVSGSLLDLLKNAGKDPGRFESLLKREITVYSSVELREGGTVRLRTESLPGLSVPGLDGMLRDVLDYDLELKGLPKPVTLDKVTAEKDGLKFSGTGRNVSLVG</sequence>
<organism evidence="1 2">
    <name type="scientific">Streptomyces qinzhouensis</name>
    <dbReference type="NCBI Taxonomy" id="2599401"/>
    <lineage>
        <taxon>Bacteria</taxon>
        <taxon>Bacillati</taxon>
        <taxon>Actinomycetota</taxon>
        <taxon>Actinomycetes</taxon>
        <taxon>Kitasatosporales</taxon>
        <taxon>Streptomycetaceae</taxon>
        <taxon>Streptomyces</taxon>
    </lineage>
</organism>
<dbReference type="Pfam" id="PF11209">
    <property type="entry name" value="LmeA"/>
    <property type="match status" value="1"/>
</dbReference>
<dbReference type="KEGG" id="sqz:FQU76_14905"/>